<dbReference type="Pfam" id="PF13561">
    <property type="entry name" value="adh_short_C2"/>
    <property type="match status" value="1"/>
</dbReference>
<accession>A0A6G4WVI4</accession>
<dbReference type="PANTHER" id="PTHR43943:SF17">
    <property type="entry name" value="3-PHENYLPROPIONATE-DIHYDRODIOL_CINNAMIC ACID-DIHYDRODIOL DEHYDROGENASE"/>
    <property type="match status" value="1"/>
</dbReference>
<dbReference type="Proteomes" id="UP000477722">
    <property type="component" value="Unassembled WGS sequence"/>
</dbReference>
<dbReference type="SUPFAM" id="SSF51735">
    <property type="entry name" value="NAD(P)-binding Rossmann-fold domains"/>
    <property type="match status" value="1"/>
</dbReference>
<dbReference type="RefSeq" id="WP_165298707.1">
    <property type="nucleotide sequence ID" value="NZ_JAAKZZ010000091.1"/>
</dbReference>
<organism evidence="3 4">
    <name type="scientific">Streptomyces boncukensis</name>
    <dbReference type="NCBI Taxonomy" id="2711219"/>
    <lineage>
        <taxon>Bacteria</taxon>
        <taxon>Bacillati</taxon>
        <taxon>Actinomycetota</taxon>
        <taxon>Actinomycetes</taxon>
        <taxon>Kitasatosporales</taxon>
        <taxon>Streptomycetaceae</taxon>
        <taxon>Streptomyces</taxon>
    </lineage>
</organism>
<dbReference type="EMBL" id="JAAKZZ010000091">
    <property type="protein sequence ID" value="NGO69013.1"/>
    <property type="molecule type" value="Genomic_DNA"/>
</dbReference>
<comment type="similarity">
    <text evidence="1">Belongs to the short-chain dehydrogenases/reductases (SDR) family.</text>
</comment>
<dbReference type="InterPro" id="IPR036291">
    <property type="entry name" value="NAD(P)-bd_dom_sf"/>
</dbReference>
<sequence>MDLGLKDRVYVITGGTRGLGFAAARQLVDEGARVVVSGRTAQAADTAAERLGADGGRAVGVAADNAAPDTAARLVEAARARFGRFDGVLISVGGPPAGVPAEEISDEQWRSAFESVFLGAVRLARTAAGELEAGGVIAFVLSGSVHEPIPGLTLSNGLRPGLAGFAKTLADEVGPRGIRVLGLMPGRIGTERMQYLDSLTGDGDAARERRELDIPLRRYGTPEEFGRVSAFVLSPAASYLSGVMLPVDGGALRGF</sequence>
<dbReference type="Gene3D" id="3.40.50.720">
    <property type="entry name" value="NAD(P)-binding Rossmann-like Domain"/>
    <property type="match status" value="1"/>
</dbReference>
<dbReference type="PRINTS" id="PR00081">
    <property type="entry name" value="GDHRDH"/>
</dbReference>
<proteinExistence type="inferred from homology"/>
<dbReference type="InterPro" id="IPR002347">
    <property type="entry name" value="SDR_fam"/>
</dbReference>
<name>A0A6G4WVI4_9ACTN</name>
<protein>
    <submittedName>
        <fullName evidence="3">SDR family oxidoreductase</fullName>
    </submittedName>
</protein>
<dbReference type="PANTHER" id="PTHR43943">
    <property type="entry name" value="DEHYDROGENASE/REDUCTASE (SDR FAMILY) MEMBER 4"/>
    <property type="match status" value="1"/>
</dbReference>
<keyword evidence="4" id="KW-1185">Reference proteome</keyword>
<dbReference type="GO" id="GO:0016491">
    <property type="term" value="F:oxidoreductase activity"/>
    <property type="evidence" value="ECO:0007669"/>
    <property type="project" value="UniProtKB-KW"/>
</dbReference>
<evidence type="ECO:0000256" key="2">
    <source>
        <dbReference type="ARBA" id="ARBA00023002"/>
    </source>
</evidence>
<evidence type="ECO:0000256" key="1">
    <source>
        <dbReference type="ARBA" id="ARBA00006484"/>
    </source>
</evidence>
<reference evidence="3 4" key="1">
    <citation type="submission" date="2020-02" db="EMBL/GenBank/DDBJ databases">
        <title>Whole-genome analyses of novel actinobacteria.</title>
        <authorList>
            <person name="Sahin N."/>
            <person name="Tatar D."/>
        </authorList>
    </citation>
    <scope>NUCLEOTIDE SEQUENCE [LARGE SCALE GENOMIC DNA]</scope>
    <source>
        <strain evidence="3 4">SB3404</strain>
    </source>
</reference>
<gene>
    <name evidence="3" type="ORF">G5C65_11730</name>
</gene>
<evidence type="ECO:0000313" key="3">
    <source>
        <dbReference type="EMBL" id="NGO69013.1"/>
    </source>
</evidence>
<keyword evidence="2" id="KW-0560">Oxidoreductase</keyword>
<comment type="caution">
    <text evidence="3">The sequence shown here is derived from an EMBL/GenBank/DDBJ whole genome shotgun (WGS) entry which is preliminary data.</text>
</comment>
<dbReference type="AlphaFoldDB" id="A0A6G4WVI4"/>
<evidence type="ECO:0000313" key="4">
    <source>
        <dbReference type="Proteomes" id="UP000477722"/>
    </source>
</evidence>